<dbReference type="STRING" id="46224.B4102_3607"/>
<protein>
    <submittedName>
        <fullName evidence="1">Uncharacterized protein</fullName>
    </submittedName>
</protein>
<proteinExistence type="predicted"/>
<dbReference type="RefSeq" id="WP_066234815.1">
    <property type="nucleotide sequence ID" value="NZ_JALKTV010000008.1"/>
</dbReference>
<sequence>MDQVVKWHDFFGEENVFICGKGDDVFHVIPNQRDEEGNSYARVLSKSAMIKFVEKLKEENVR</sequence>
<reference evidence="1 2" key="1">
    <citation type="submission" date="2016-01" db="EMBL/GenBank/DDBJ databases">
        <title>Genome Sequences of Twelve Sporeforming Bacillus Species Isolated from Foods.</title>
        <authorList>
            <person name="Berendsen E.M."/>
            <person name="Wells-Bennik M.H."/>
            <person name="Krawcyk A.O."/>
            <person name="De Jong A."/>
            <person name="Holsappel S."/>
            <person name="Eijlander R.T."/>
            <person name="Kuipers O.P."/>
        </authorList>
    </citation>
    <scope>NUCLEOTIDE SEQUENCE [LARGE SCALE GENOMIC DNA]</scope>
    <source>
        <strain evidence="1 2">B4102</strain>
    </source>
</reference>
<comment type="caution">
    <text evidence="1">The sequence shown here is derived from an EMBL/GenBank/DDBJ whole genome shotgun (WGS) entry which is preliminary data.</text>
</comment>
<evidence type="ECO:0000313" key="1">
    <source>
        <dbReference type="EMBL" id="KYC94386.1"/>
    </source>
</evidence>
<keyword evidence="2" id="KW-1185">Reference proteome</keyword>
<evidence type="ECO:0000313" key="2">
    <source>
        <dbReference type="Proteomes" id="UP000075666"/>
    </source>
</evidence>
<dbReference type="PATRIC" id="fig|46224.3.peg.286"/>
<dbReference type="OrthoDB" id="2942105at2"/>
<name>A0A150KLY8_9BACI</name>
<accession>A0A150KLY8</accession>
<organism evidence="1 2">
    <name type="scientific">Heyndrickxia sporothermodurans</name>
    <dbReference type="NCBI Taxonomy" id="46224"/>
    <lineage>
        <taxon>Bacteria</taxon>
        <taxon>Bacillati</taxon>
        <taxon>Bacillota</taxon>
        <taxon>Bacilli</taxon>
        <taxon>Bacillales</taxon>
        <taxon>Bacillaceae</taxon>
        <taxon>Heyndrickxia</taxon>
    </lineage>
</organism>
<dbReference type="AlphaFoldDB" id="A0A150KLY8"/>
<dbReference type="EMBL" id="LQYN01000101">
    <property type="protein sequence ID" value="KYC94386.1"/>
    <property type="molecule type" value="Genomic_DNA"/>
</dbReference>
<gene>
    <name evidence="1" type="ORF">B4102_3607</name>
</gene>
<dbReference type="Proteomes" id="UP000075666">
    <property type="component" value="Unassembled WGS sequence"/>
</dbReference>